<proteinExistence type="predicted"/>
<organism evidence="1">
    <name type="scientific">uncultured Caudovirales phage</name>
    <dbReference type="NCBI Taxonomy" id="2100421"/>
    <lineage>
        <taxon>Viruses</taxon>
        <taxon>Duplodnaviria</taxon>
        <taxon>Heunggongvirae</taxon>
        <taxon>Uroviricota</taxon>
        <taxon>Caudoviricetes</taxon>
        <taxon>Peduoviridae</taxon>
        <taxon>Maltschvirus</taxon>
        <taxon>Maltschvirus maltsch</taxon>
    </lineage>
</organism>
<gene>
    <name evidence="1" type="ORF">UFOVP401_49</name>
</gene>
<reference evidence="1" key="1">
    <citation type="submission" date="2020-04" db="EMBL/GenBank/DDBJ databases">
        <authorList>
            <person name="Chiriac C."/>
            <person name="Salcher M."/>
            <person name="Ghai R."/>
            <person name="Kavagutti S V."/>
        </authorList>
    </citation>
    <scope>NUCLEOTIDE SEQUENCE</scope>
</reference>
<name>A0A6J5M661_9CAUD</name>
<dbReference type="EMBL" id="LR796384">
    <property type="protein sequence ID" value="CAB4140977.1"/>
    <property type="molecule type" value="Genomic_DNA"/>
</dbReference>
<sequence length="179" mass="19622">MELNITLSSEAISNLKSLVASESTPLFATNPPSRAVAEEIMENHGNDLVNGIVDQRGSDLAGKIAAQIHASEVASYIDMGDLAREIDIDHDEVARIVADSIDLTDIARDMVDEIDMDDVVGRIDMDDLASRAADEIDWSAHINHKQIALQLVTQFVNNKEFRDCFVDSIVERLSGITKS</sequence>
<evidence type="ECO:0000313" key="1">
    <source>
        <dbReference type="EMBL" id="CAB4140977.1"/>
    </source>
</evidence>
<accession>A0A6J5M661</accession>
<protein>
    <submittedName>
        <fullName evidence="1">Uncharacterized protein</fullName>
    </submittedName>
</protein>